<organism evidence="2 3">
    <name type="scientific">Phytophthora cactorum</name>
    <dbReference type="NCBI Taxonomy" id="29920"/>
    <lineage>
        <taxon>Eukaryota</taxon>
        <taxon>Sar</taxon>
        <taxon>Stramenopiles</taxon>
        <taxon>Oomycota</taxon>
        <taxon>Peronosporomycetes</taxon>
        <taxon>Peronosporales</taxon>
        <taxon>Peronosporaceae</taxon>
        <taxon>Phytophthora</taxon>
    </lineage>
</organism>
<dbReference type="AlphaFoldDB" id="A0A8T1TLR3"/>
<dbReference type="Proteomes" id="UP000688947">
    <property type="component" value="Unassembled WGS sequence"/>
</dbReference>
<dbReference type="EMBL" id="JAENGZ010003374">
    <property type="protein sequence ID" value="KAG6941681.1"/>
    <property type="molecule type" value="Genomic_DNA"/>
</dbReference>
<sequence length="54" mass="5697">MHWGKGGDGCARHAGLQRESGGGFPEKPSTRGRPRAYSVEEIAPTIKELSNGCG</sequence>
<evidence type="ECO:0000313" key="3">
    <source>
        <dbReference type="Proteomes" id="UP000688947"/>
    </source>
</evidence>
<reference evidence="2" key="1">
    <citation type="submission" date="2021-01" db="EMBL/GenBank/DDBJ databases">
        <title>Phytophthora aleatoria, a newly-described species from Pinus radiata is distinct from Phytophthora cactorum isolates based on comparative genomics.</title>
        <authorList>
            <person name="Mcdougal R."/>
            <person name="Panda P."/>
            <person name="Williams N."/>
            <person name="Studholme D.J."/>
        </authorList>
    </citation>
    <scope>NUCLEOTIDE SEQUENCE</scope>
    <source>
        <strain evidence="2">NZFS 3830</strain>
    </source>
</reference>
<proteinExistence type="predicted"/>
<name>A0A8T1TLR3_9STRA</name>
<evidence type="ECO:0000256" key="1">
    <source>
        <dbReference type="SAM" id="MobiDB-lite"/>
    </source>
</evidence>
<protein>
    <submittedName>
        <fullName evidence="2">Uncharacterized protein</fullName>
    </submittedName>
</protein>
<evidence type="ECO:0000313" key="2">
    <source>
        <dbReference type="EMBL" id="KAG6941681.1"/>
    </source>
</evidence>
<accession>A0A8T1TLR3</accession>
<comment type="caution">
    <text evidence="2">The sequence shown here is derived from an EMBL/GenBank/DDBJ whole genome shotgun (WGS) entry which is preliminary data.</text>
</comment>
<gene>
    <name evidence="2" type="ORF">JG687_00019502</name>
</gene>
<feature type="region of interest" description="Disordered" evidence="1">
    <location>
        <begin position="1"/>
        <end position="37"/>
    </location>
</feature>